<dbReference type="PANTHER" id="PTHR30332:SF24">
    <property type="entry name" value="SECRETIN GSPD-RELATED"/>
    <property type="match status" value="1"/>
</dbReference>
<dbReference type="InterPro" id="IPR050810">
    <property type="entry name" value="Bact_Secretion_Sys_Channel"/>
</dbReference>
<dbReference type="GO" id="GO:0009279">
    <property type="term" value="C:cell outer membrane"/>
    <property type="evidence" value="ECO:0007669"/>
    <property type="project" value="UniProtKB-SubCell"/>
</dbReference>
<evidence type="ECO:0000259" key="12">
    <source>
        <dbReference type="Pfam" id="PF00263"/>
    </source>
</evidence>
<dbReference type="PROSITE" id="PS00875">
    <property type="entry name" value="T2SP_D"/>
    <property type="match status" value="1"/>
</dbReference>
<dbReference type="RefSeq" id="WP_194371285.1">
    <property type="nucleotide sequence ID" value="NZ_CP054492.1"/>
</dbReference>
<reference evidence="15 16" key="1">
    <citation type="submission" date="2020-05" db="EMBL/GenBank/DDBJ databases">
        <title>Sulfurimonas marisnigri, sp. nov., and Sulfurimonas baltica, sp. nov., manganese oxide reducing chemolithoautotrophs of the class Epsilonproteobacteria isolated from the pelagic redoxclines of the Black and Baltic Seas and emended description of the genus Sulfurimonas.</title>
        <authorList>
            <person name="Henkel J.V."/>
            <person name="Laudan C."/>
            <person name="Werner J."/>
            <person name="Neu T."/>
            <person name="Plewe S."/>
            <person name="Sproer C."/>
            <person name="Bunk B."/>
            <person name="Schulz-Vogt H.N."/>
        </authorList>
    </citation>
    <scope>NUCLEOTIDE SEQUENCE [LARGE SCALE GENOMIC DNA]</scope>
    <source>
        <strain evidence="15 16">GD2</strain>
    </source>
</reference>
<dbReference type="InterPro" id="IPR001775">
    <property type="entry name" value="GspD/PilQ"/>
</dbReference>
<dbReference type="PRINTS" id="PR00811">
    <property type="entry name" value="BCTERIALGSPD"/>
</dbReference>
<dbReference type="NCBIfam" id="TIGR02517">
    <property type="entry name" value="type_II_gspD"/>
    <property type="match status" value="1"/>
</dbReference>
<dbReference type="InterPro" id="IPR038591">
    <property type="entry name" value="NolW-like_sf"/>
</dbReference>
<dbReference type="GO" id="GO:0015628">
    <property type="term" value="P:protein secretion by the type II secretion system"/>
    <property type="evidence" value="ECO:0007669"/>
    <property type="project" value="InterPro"/>
</dbReference>
<dbReference type="AlphaFoldDB" id="A0A7S7RNW0"/>
<evidence type="ECO:0000256" key="3">
    <source>
        <dbReference type="ARBA" id="ARBA00022448"/>
    </source>
</evidence>
<evidence type="ECO:0000256" key="1">
    <source>
        <dbReference type="ARBA" id="ARBA00004442"/>
    </source>
</evidence>
<dbReference type="InterPro" id="IPR005644">
    <property type="entry name" value="NolW-like"/>
</dbReference>
<evidence type="ECO:0000256" key="5">
    <source>
        <dbReference type="ARBA" id="ARBA00022692"/>
    </source>
</evidence>
<keyword evidence="16" id="KW-1185">Reference proteome</keyword>
<organism evidence="15 16">
    <name type="scientific">Candidatus Sulfurimonas baltica</name>
    <dbReference type="NCBI Taxonomy" id="2740404"/>
    <lineage>
        <taxon>Bacteria</taxon>
        <taxon>Pseudomonadati</taxon>
        <taxon>Campylobacterota</taxon>
        <taxon>Epsilonproteobacteria</taxon>
        <taxon>Campylobacterales</taxon>
        <taxon>Sulfurimonadaceae</taxon>
        <taxon>Sulfurimonas</taxon>
    </lineage>
</organism>
<comment type="subcellular location">
    <subcellularLocation>
        <location evidence="1 10">Cell outer membrane</location>
    </subcellularLocation>
</comment>
<gene>
    <name evidence="15" type="primary">gspD</name>
    <name evidence="15" type="ORF">HUE88_03925</name>
</gene>
<evidence type="ECO:0000256" key="9">
    <source>
        <dbReference type="ARBA" id="ARBA00023237"/>
    </source>
</evidence>
<evidence type="ECO:0000256" key="4">
    <source>
        <dbReference type="ARBA" id="ARBA00022452"/>
    </source>
</evidence>
<dbReference type="Proteomes" id="UP000593994">
    <property type="component" value="Chromosome"/>
</dbReference>
<evidence type="ECO:0000256" key="10">
    <source>
        <dbReference type="RuleBase" id="RU004004"/>
    </source>
</evidence>
<accession>A0A7S7RNW0</accession>
<dbReference type="KEGG" id="sbal:HUE88_03925"/>
<dbReference type="InterPro" id="IPR049371">
    <property type="entry name" value="GspD-like_N0"/>
</dbReference>
<evidence type="ECO:0000256" key="8">
    <source>
        <dbReference type="ARBA" id="ARBA00023136"/>
    </source>
</evidence>
<feature type="domain" description="GspD-like N0" evidence="14">
    <location>
        <begin position="25"/>
        <end position="92"/>
    </location>
</feature>
<dbReference type="GO" id="GO:0015627">
    <property type="term" value="C:type II protein secretion system complex"/>
    <property type="evidence" value="ECO:0007669"/>
    <property type="project" value="InterPro"/>
</dbReference>
<dbReference type="InterPro" id="IPR004846">
    <property type="entry name" value="T2SS/T3SS_dom"/>
</dbReference>
<dbReference type="Pfam" id="PF00263">
    <property type="entry name" value="Secretin"/>
    <property type="match status" value="1"/>
</dbReference>
<keyword evidence="6" id="KW-0732">Signal</keyword>
<dbReference type="EMBL" id="CP054492">
    <property type="protein sequence ID" value="QOY52845.1"/>
    <property type="molecule type" value="Genomic_DNA"/>
</dbReference>
<protein>
    <submittedName>
        <fullName evidence="15">Type II secretion system secretin GspD</fullName>
    </submittedName>
</protein>
<evidence type="ECO:0000256" key="6">
    <source>
        <dbReference type="ARBA" id="ARBA00022729"/>
    </source>
</evidence>
<dbReference type="PANTHER" id="PTHR30332">
    <property type="entry name" value="PROBABLE GENERAL SECRETION PATHWAY PROTEIN D"/>
    <property type="match status" value="1"/>
</dbReference>
<evidence type="ECO:0000256" key="11">
    <source>
        <dbReference type="SAM" id="MobiDB-lite"/>
    </source>
</evidence>
<dbReference type="Pfam" id="PF21305">
    <property type="entry name" value="type_II_gspD_N0"/>
    <property type="match status" value="1"/>
</dbReference>
<keyword evidence="8" id="KW-0472">Membrane</keyword>
<evidence type="ECO:0000259" key="14">
    <source>
        <dbReference type="Pfam" id="PF21305"/>
    </source>
</evidence>
<evidence type="ECO:0000259" key="13">
    <source>
        <dbReference type="Pfam" id="PF03958"/>
    </source>
</evidence>
<evidence type="ECO:0000313" key="15">
    <source>
        <dbReference type="EMBL" id="QOY52845.1"/>
    </source>
</evidence>
<keyword evidence="4" id="KW-1134">Transmembrane beta strand</keyword>
<dbReference type="Pfam" id="PF03958">
    <property type="entry name" value="Secretin_N"/>
    <property type="match status" value="1"/>
</dbReference>
<evidence type="ECO:0000256" key="7">
    <source>
        <dbReference type="ARBA" id="ARBA00022927"/>
    </source>
</evidence>
<comment type="similarity">
    <text evidence="2">Belongs to the bacterial secretin family. GSP D subfamily.</text>
</comment>
<keyword evidence="9" id="KW-0998">Cell outer membrane</keyword>
<evidence type="ECO:0000256" key="2">
    <source>
        <dbReference type="ARBA" id="ARBA00006980"/>
    </source>
</evidence>
<keyword evidence="7" id="KW-0653">Protein transport</keyword>
<evidence type="ECO:0000313" key="16">
    <source>
        <dbReference type="Proteomes" id="UP000593994"/>
    </source>
</evidence>
<name>A0A7S7RNW0_9BACT</name>
<dbReference type="InterPro" id="IPR013356">
    <property type="entry name" value="T2SS_GspD"/>
</dbReference>
<feature type="domain" description="NolW-like" evidence="13">
    <location>
        <begin position="184"/>
        <end position="252"/>
    </location>
</feature>
<feature type="compositionally biased region" description="Low complexity" evidence="11">
    <location>
        <begin position="606"/>
        <end position="616"/>
    </location>
</feature>
<proteinExistence type="inferred from homology"/>
<feature type="domain" description="Type II/III secretion system secretin-like" evidence="12">
    <location>
        <begin position="405"/>
        <end position="569"/>
    </location>
</feature>
<keyword evidence="3 10" id="KW-0813">Transport</keyword>
<dbReference type="Gene3D" id="3.30.1370.120">
    <property type="match status" value="3"/>
</dbReference>
<keyword evidence="5" id="KW-0812">Transmembrane</keyword>
<dbReference type="InterPro" id="IPR004845">
    <property type="entry name" value="T2SS_GspD_CS"/>
</dbReference>
<sequence length="623" mass="68293">MRLIRIIFLTLSLVLVLSAREQVNVNFSDLAIDDFIKLISKITNKNILINHKITGVVDFVSSTPIYDDELMDIMISVLESKGFTLIQNGSLYEVVRSTEAASNNVKVEAQDKKLRGSIMVTQAIEVKGENVDIIAAKIRYLISKTAKLMTMKESNTILITDYPKNIETIKKVIKNIDTKNESIVKIIYIKNAEIKKLQARVADISKSLFNDKVESQIVKIIVDDNINGIIVVGNKANVEKVEALVEKLDVESNISKSVEIFNLKNSDVKSVLASLNEIISKQTYTDPALKPNVSMSEEINAVIAVGEPAIIKGIKMIIDELDKEKYQVYVQARIIEINKKNSESLGVKWGFAGGDVSSSGLYAMSANFGDNTLTSVASKSVLDYLGGIGTGARSAFALGATIDFLETNGASKSISNPSILCVNNKESSIYVGKTISVQNASTVGTTGLPTQSFKREEVGLTLKIKPRVSSVDKVTLDVEAILESVTDDGTNNATGQPVTSKQEVKTQAILRHGESIIIGGLVKSYDSESKSKVPLLGDIPFVGDWLFSSTSKSKEEDNLVVILTPYVIEKSEKLSQLQKGLGELAKLQREYNDKVFKDIEERGNVETQKTNTSNNTETKKEEF</sequence>
<feature type="region of interest" description="Disordered" evidence="11">
    <location>
        <begin position="599"/>
        <end position="623"/>
    </location>
</feature>